<comment type="caution">
    <text evidence="1">The sequence shown here is derived from an EMBL/GenBank/DDBJ whole genome shotgun (WGS) entry which is preliminary data.</text>
</comment>
<dbReference type="EMBL" id="JAAITS010000009">
    <property type="protein sequence ID" value="NSG84783.1"/>
    <property type="molecule type" value="Genomic_DNA"/>
</dbReference>
<feature type="non-terminal residue" evidence="1">
    <location>
        <position position="82"/>
    </location>
</feature>
<organism evidence="1 2">
    <name type="scientific">Blautia faecis</name>
    <dbReference type="NCBI Taxonomy" id="871665"/>
    <lineage>
        <taxon>Bacteria</taxon>
        <taxon>Bacillati</taxon>
        <taxon>Bacillota</taxon>
        <taxon>Clostridia</taxon>
        <taxon>Lachnospirales</taxon>
        <taxon>Lachnospiraceae</taxon>
        <taxon>Blautia</taxon>
    </lineage>
</organism>
<sequence length="82" mass="9295">MGTFKGKRIIPKHDGVWNQKKEYEELTIVLDAESGDGYISRKPVPAGTVLTDTDYWSLCSHFNAQMHRLETDVAEDVEGMHT</sequence>
<evidence type="ECO:0000313" key="2">
    <source>
        <dbReference type="Proteomes" id="UP001644719"/>
    </source>
</evidence>
<accession>A0ABX2H3V3</accession>
<proteinExistence type="predicted"/>
<evidence type="ECO:0000313" key="1">
    <source>
        <dbReference type="EMBL" id="NSG84783.1"/>
    </source>
</evidence>
<keyword evidence="2" id="KW-1185">Reference proteome</keyword>
<reference evidence="1 2" key="1">
    <citation type="journal article" date="2020" name="Cell Host Microbe">
        <title>Functional and Genomic Variation between Human-Derived Isolates of Lachnospiraceae Reveals Inter- and Intra-Species Diversity.</title>
        <authorList>
            <person name="Sorbara M.T."/>
            <person name="Littmann E.R."/>
            <person name="Fontana E."/>
            <person name="Moody T.U."/>
            <person name="Kohout C.E."/>
            <person name="Gjonbalaj M."/>
            <person name="Eaton V."/>
            <person name="Seok R."/>
            <person name="Leiner I.M."/>
            <person name="Pamer E.G."/>
        </authorList>
    </citation>
    <scope>NUCLEOTIDE SEQUENCE [LARGE SCALE GENOMIC DNA]</scope>
    <source>
        <strain evidence="1 2">MSK.17.74</strain>
    </source>
</reference>
<dbReference type="RefSeq" id="WP_173769492.1">
    <property type="nucleotide sequence ID" value="NZ_JAAITS010000009.1"/>
</dbReference>
<gene>
    <name evidence="1" type="ORF">G5B17_04890</name>
</gene>
<protein>
    <submittedName>
        <fullName evidence="1">Uncharacterized protein</fullName>
    </submittedName>
</protein>
<dbReference type="Proteomes" id="UP001644719">
    <property type="component" value="Unassembled WGS sequence"/>
</dbReference>
<name>A0ABX2H3V3_9FIRM</name>